<reference evidence="14" key="3">
    <citation type="submission" date="2025-09" db="UniProtKB">
        <authorList>
            <consortium name="Ensembl"/>
        </authorList>
    </citation>
    <scope>IDENTIFICATION</scope>
</reference>
<keyword evidence="7" id="KW-0805">Transcription regulation</keyword>
<evidence type="ECO:0000256" key="3">
    <source>
        <dbReference type="ARBA" id="ARBA00022723"/>
    </source>
</evidence>
<dbReference type="GeneID" id="103279782"/>
<dbReference type="GO" id="GO:0000981">
    <property type="term" value="F:DNA-binding transcription factor activity, RNA polymerase II-specific"/>
    <property type="evidence" value="ECO:0000318"/>
    <property type="project" value="GO_Central"/>
</dbReference>
<dbReference type="Gene3D" id="1.10.4020.10">
    <property type="entry name" value="DNA breaking-rejoining enzymes"/>
    <property type="match status" value="1"/>
</dbReference>
<dbReference type="FunFam" id="1.10.4020.10:FF:000001">
    <property type="entry name" value="zinc finger protein 263 isoform X1"/>
    <property type="match status" value="1"/>
</dbReference>
<evidence type="ECO:0000313" key="14">
    <source>
        <dbReference type="Ensembl" id="ENSACAP00000010843.3"/>
    </source>
</evidence>
<dbReference type="HOGENOM" id="CLU_509565_0_0_1"/>
<keyword evidence="5 10" id="KW-0863">Zinc-finger</keyword>
<dbReference type="AlphaFoldDB" id="H9GH51"/>
<dbReference type="Gene3D" id="3.30.160.60">
    <property type="entry name" value="Classic Zinc Finger"/>
    <property type="match status" value="3"/>
</dbReference>
<organism evidence="14 15">
    <name type="scientific">Anolis carolinensis</name>
    <name type="common">Green anole</name>
    <name type="synonym">American chameleon</name>
    <dbReference type="NCBI Taxonomy" id="28377"/>
    <lineage>
        <taxon>Eukaryota</taxon>
        <taxon>Metazoa</taxon>
        <taxon>Chordata</taxon>
        <taxon>Craniata</taxon>
        <taxon>Vertebrata</taxon>
        <taxon>Euteleostomi</taxon>
        <taxon>Lepidosauria</taxon>
        <taxon>Squamata</taxon>
        <taxon>Bifurcata</taxon>
        <taxon>Unidentata</taxon>
        <taxon>Episquamata</taxon>
        <taxon>Toxicofera</taxon>
        <taxon>Iguania</taxon>
        <taxon>Dactyloidae</taxon>
        <taxon>Anolis</taxon>
    </lineage>
</organism>
<dbReference type="Ensembl" id="ENSACAT00000011068.3">
    <property type="protein sequence ID" value="ENSACAP00000010843.3"/>
    <property type="gene ID" value="ENSACAG00000011079.3"/>
</dbReference>
<dbReference type="SMART" id="SM00355">
    <property type="entry name" value="ZnF_C2H2"/>
    <property type="match status" value="3"/>
</dbReference>
<feature type="domain" description="C2H2-type" evidence="12">
    <location>
        <begin position="452"/>
        <end position="479"/>
    </location>
</feature>
<dbReference type="InterPro" id="IPR013087">
    <property type="entry name" value="Znf_C2H2_type"/>
</dbReference>
<evidence type="ECO:0000256" key="8">
    <source>
        <dbReference type="ARBA" id="ARBA00023163"/>
    </source>
</evidence>
<dbReference type="SMART" id="SM00431">
    <property type="entry name" value="SCAN"/>
    <property type="match status" value="1"/>
</dbReference>
<dbReference type="GO" id="GO:0005634">
    <property type="term" value="C:nucleus"/>
    <property type="evidence" value="ECO:0007669"/>
    <property type="project" value="UniProtKB-SubCell"/>
</dbReference>
<dbReference type="eggNOG" id="KOG1721">
    <property type="taxonomic scope" value="Eukaryota"/>
</dbReference>
<proteinExistence type="inferred from homology"/>
<dbReference type="FunFam" id="3.30.160.60:FF:000056">
    <property type="entry name" value="Zinc finger and SCAN domain-containing 20"/>
    <property type="match status" value="1"/>
</dbReference>
<reference evidence="14" key="1">
    <citation type="submission" date="2009-12" db="EMBL/GenBank/DDBJ databases">
        <title>The Genome Sequence of Anolis carolinensis (Green Anole Lizard).</title>
        <authorList>
            <consortium name="The Genome Sequencing Platform"/>
            <person name="Di Palma F."/>
            <person name="Alfoldi J."/>
            <person name="Heiman D."/>
            <person name="Young S."/>
            <person name="Grabherr M."/>
            <person name="Johnson J."/>
            <person name="Lander E.S."/>
            <person name="Lindblad-Toh K."/>
        </authorList>
    </citation>
    <scope>NUCLEOTIDE SEQUENCE [LARGE SCALE GENOMIC DNA]</scope>
    <source>
        <strain evidence="14">JBL SC #1</strain>
    </source>
</reference>
<keyword evidence="15" id="KW-1185">Reference proteome</keyword>
<keyword evidence="4" id="KW-0677">Repeat</keyword>
<dbReference type="RefSeq" id="XP_062839944.1">
    <property type="nucleotide sequence ID" value="XM_062983874.1"/>
</dbReference>
<dbReference type="InterPro" id="IPR003309">
    <property type="entry name" value="SCAN_dom"/>
</dbReference>
<gene>
    <name evidence="14" type="primary">LOC103279782</name>
</gene>
<feature type="domain" description="C2H2-type" evidence="12">
    <location>
        <begin position="424"/>
        <end position="451"/>
    </location>
</feature>
<feature type="domain" description="SCAN box" evidence="13">
    <location>
        <begin position="170"/>
        <end position="251"/>
    </location>
</feature>
<dbReference type="Bgee" id="ENSACAG00000011079">
    <property type="expression patterns" value="Expressed in ovary and 9 other cell types or tissues"/>
</dbReference>
<dbReference type="GeneTree" id="ENSGT00940000154715"/>
<evidence type="ECO:0000256" key="11">
    <source>
        <dbReference type="SAM" id="MobiDB-lite"/>
    </source>
</evidence>
<dbReference type="FunFam" id="3.30.160.60:FF:000182">
    <property type="entry name" value="zinc finger protein 366"/>
    <property type="match status" value="1"/>
</dbReference>
<feature type="domain" description="C2H2-type" evidence="12">
    <location>
        <begin position="480"/>
        <end position="507"/>
    </location>
</feature>
<dbReference type="FunFam" id="3.30.160.60:FF:000690">
    <property type="entry name" value="Zinc finger protein 354C"/>
    <property type="match status" value="1"/>
</dbReference>
<dbReference type="PROSITE" id="PS50157">
    <property type="entry name" value="ZINC_FINGER_C2H2_2"/>
    <property type="match status" value="4"/>
</dbReference>
<evidence type="ECO:0000256" key="4">
    <source>
        <dbReference type="ARBA" id="ARBA00022737"/>
    </source>
</evidence>
<keyword evidence="8" id="KW-0804">Transcription</keyword>
<dbReference type="GO" id="GO:0006357">
    <property type="term" value="P:regulation of transcription by RNA polymerase II"/>
    <property type="evidence" value="ECO:0000318"/>
    <property type="project" value="GO_Central"/>
</dbReference>
<reference evidence="14" key="2">
    <citation type="submission" date="2025-08" db="UniProtKB">
        <authorList>
            <consortium name="Ensembl"/>
        </authorList>
    </citation>
    <scope>IDENTIFICATION</scope>
</reference>
<accession>H9GH51</accession>
<dbReference type="Pfam" id="PF00096">
    <property type="entry name" value="zf-C2H2"/>
    <property type="match status" value="3"/>
</dbReference>
<dbReference type="InterPro" id="IPR038269">
    <property type="entry name" value="SCAN_sf"/>
</dbReference>
<dbReference type="PROSITE" id="PS50804">
    <property type="entry name" value="SCAN_BOX"/>
    <property type="match status" value="1"/>
</dbReference>
<evidence type="ECO:0000256" key="6">
    <source>
        <dbReference type="ARBA" id="ARBA00022833"/>
    </source>
</evidence>
<dbReference type="SUPFAM" id="SSF57667">
    <property type="entry name" value="beta-beta-alpha zinc fingers"/>
    <property type="match status" value="2"/>
</dbReference>
<sequence length="539" mass="61579">MTATISELQNEILAKRGLQPVVKIEELDPENSDLKYVTKSPFFIPSGELVRCVVSQQASYEGQETSQRWEVQWQETSMPEVTSASSPAWGNLQVPQLTSADDIEIYLSTFERVADACQWPQEQWVSRLVPALSGAAQQAYINLSITDRDDYGKVKAAILCHCTFGSETRRQRFRRFCFQEAEGPRQACGNLRKLCRQWLKPEIHTKDHILELLILEQFLTILPDEMQSWVWECRPETCAQAVALAEEFARKQQESERLDACVAVHMKVEEATSGDVEEKIVLPAALWDVSDPQTPPGRHSQKTVEWSGPVEPQELICILGEEADPSLEIADVGTTIQATECPPEISLELPKESRRNMGKGTSSDWEEDQRLRERDNSSEEALSIKRKRRRRKGPVQPTRAKDVLPEAKDPESQARAFFWGEKPYQLRDCGESFHARQELALRKGIHRWERPFPCAVCGKRFTRLYHLTTHLRIHSGEKPYRCAECGKSFGDLSNCYKHQRRHRGDKPYSCDACGDCFSKQKELLAHQRTHENGRVPSLC</sequence>
<dbReference type="PANTHER" id="PTHR45935">
    <property type="entry name" value="PROTEIN ZBED8-RELATED"/>
    <property type="match status" value="1"/>
</dbReference>
<feature type="region of interest" description="Disordered" evidence="11">
    <location>
        <begin position="338"/>
        <end position="408"/>
    </location>
</feature>
<comment type="similarity">
    <text evidence="2">Belongs to the krueppel C2H2-type zinc-finger protein family.</text>
</comment>
<evidence type="ECO:0000256" key="10">
    <source>
        <dbReference type="PROSITE-ProRule" id="PRU00042"/>
    </source>
</evidence>
<evidence type="ECO:0000256" key="2">
    <source>
        <dbReference type="ARBA" id="ARBA00006991"/>
    </source>
</evidence>
<feature type="compositionally biased region" description="Basic and acidic residues" evidence="11">
    <location>
        <begin position="368"/>
        <end position="377"/>
    </location>
</feature>
<evidence type="ECO:0000256" key="1">
    <source>
        <dbReference type="ARBA" id="ARBA00004123"/>
    </source>
</evidence>
<keyword evidence="3" id="KW-0479">Metal-binding</keyword>
<dbReference type="PANTHER" id="PTHR45935:SF15">
    <property type="entry name" value="SCAN BOX DOMAIN-CONTAINING PROTEIN"/>
    <property type="match status" value="1"/>
</dbReference>
<evidence type="ECO:0000259" key="13">
    <source>
        <dbReference type="PROSITE" id="PS50804"/>
    </source>
</evidence>
<name>H9GH51_ANOCA</name>
<dbReference type="InterPro" id="IPR050916">
    <property type="entry name" value="SCAN-C2H2_zinc_finger"/>
</dbReference>
<evidence type="ECO:0000256" key="5">
    <source>
        <dbReference type="ARBA" id="ARBA00022771"/>
    </source>
</evidence>
<dbReference type="InParanoid" id="H9GH51"/>
<dbReference type="SUPFAM" id="SSF47353">
    <property type="entry name" value="Retrovirus capsid dimerization domain-like"/>
    <property type="match status" value="1"/>
</dbReference>
<comment type="subcellular location">
    <subcellularLocation>
        <location evidence="1">Nucleus</location>
    </subcellularLocation>
</comment>
<dbReference type="InterPro" id="IPR036236">
    <property type="entry name" value="Znf_C2H2_sf"/>
</dbReference>
<keyword evidence="9" id="KW-0539">Nucleus</keyword>
<feature type="compositionally biased region" description="Basic residues" evidence="11">
    <location>
        <begin position="384"/>
        <end position="393"/>
    </location>
</feature>
<protein>
    <submittedName>
        <fullName evidence="14">Uncharacterized protein</fullName>
    </submittedName>
</protein>
<dbReference type="CDD" id="cd07936">
    <property type="entry name" value="SCAN"/>
    <property type="match status" value="1"/>
</dbReference>
<dbReference type="Proteomes" id="UP000001646">
    <property type="component" value="Unplaced"/>
</dbReference>
<dbReference type="KEGG" id="acs:103279782"/>
<dbReference type="RefSeq" id="XP_016851331.1">
    <property type="nucleotide sequence ID" value="XM_016995842.2"/>
</dbReference>
<keyword evidence="6" id="KW-0862">Zinc</keyword>
<dbReference type="GO" id="GO:0000978">
    <property type="term" value="F:RNA polymerase II cis-regulatory region sequence-specific DNA binding"/>
    <property type="evidence" value="ECO:0000318"/>
    <property type="project" value="GO_Central"/>
</dbReference>
<feature type="domain" description="C2H2-type" evidence="12">
    <location>
        <begin position="508"/>
        <end position="535"/>
    </location>
</feature>
<dbReference type="GO" id="GO:0008270">
    <property type="term" value="F:zinc ion binding"/>
    <property type="evidence" value="ECO:0007669"/>
    <property type="project" value="UniProtKB-KW"/>
</dbReference>
<evidence type="ECO:0000259" key="12">
    <source>
        <dbReference type="PROSITE" id="PS50157"/>
    </source>
</evidence>
<evidence type="ECO:0000256" key="7">
    <source>
        <dbReference type="ARBA" id="ARBA00023015"/>
    </source>
</evidence>
<evidence type="ECO:0000256" key="9">
    <source>
        <dbReference type="ARBA" id="ARBA00023242"/>
    </source>
</evidence>
<dbReference type="OrthoDB" id="6077919at2759"/>
<dbReference type="PROSITE" id="PS00028">
    <property type="entry name" value="ZINC_FINGER_C2H2_1"/>
    <property type="match status" value="3"/>
</dbReference>
<evidence type="ECO:0000313" key="15">
    <source>
        <dbReference type="Proteomes" id="UP000001646"/>
    </source>
</evidence>
<feature type="compositionally biased region" description="Basic and acidic residues" evidence="11">
    <location>
        <begin position="399"/>
        <end position="408"/>
    </location>
</feature>
<dbReference type="Pfam" id="PF02023">
    <property type="entry name" value="SCAN"/>
    <property type="match status" value="1"/>
</dbReference>